<proteinExistence type="predicted"/>
<keyword evidence="1" id="KW-0614">Plasmid</keyword>
<sequence>MSVLRYFGRLRSRRDSLEDRLHLHEARRCFGSEDCEDGTTDELLAQISELDYSMCSLRYRRRH</sequence>
<organism evidence="1 2">
    <name type="scientific">Rhizobium tumorigenes</name>
    <dbReference type="NCBI Taxonomy" id="2041385"/>
    <lineage>
        <taxon>Bacteria</taxon>
        <taxon>Pseudomonadati</taxon>
        <taxon>Pseudomonadota</taxon>
        <taxon>Alphaproteobacteria</taxon>
        <taxon>Hyphomicrobiales</taxon>
        <taxon>Rhizobiaceae</taxon>
        <taxon>Rhizobium/Agrobacterium group</taxon>
        <taxon>Rhizobium</taxon>
    </lineage>
</organism>
<dbReference type="KEGG" id="rtu:PR017_19595"/>
<keyword evidence="2" id="KW-1185">Reference proteome</keyword>
<evidence type="ECO:0000313" key="1">
    <source>
        <dbReference type="EMBL" id="WFR98076.1"/>
    </source>
</evidence>
<reference evidence="1 2" key="1">
    <citation type="journal article" date="2018" name="Sci. Rep.">
        <title>Rhizobium tumorigenes sp. nov., a novel plant tumorigenic bacterium isolated from cane gall tumors on thornless blackberry.</title>
        <authorList>
            <person name="Kuzmanovi N."/>
            <person name="Smalla K."/>
            <person name="Gronow S."/>
            <person name="PuBawska J."/>
        </authorList>
    </citation>
    <scope>NUCLEOTIDE SEQUENCE [LARGE SCALE GENOMIC DNA]</scope>
    <source>
        <strain evidence="1 2">1078</strain>
    </source>
</reference>
<protein>
    <submittedName>
        <fullName evidence="1">Uncharacterized protein</fullName>
    </submittedName>
</protein>
<dbReference type="Proteomes" id="UP000249499">
    <property type="component" value="Plasmid pRt1078"/>
</dbReference>
<dbReference type="EMBL" id="CP117256">
    <property type="protein sequence ID" value="WFR98076.1"/>
    <property type="molecule type" value="Genomic_DNA"/>
</dbReference>
<dbReference type="AlphaFoldDB" id="A0AAF1KNG3"/>
<reference evidence="2" key="2">
    <citation type="journal article" date="2023" name="MicrobiologyOpen">
        <title>Genomics of the tumorigenes clade of the family Rhizobiaceae and description of Rhizobium rhododendri sp. nov.</title>
        <authorList>
            <person name="Kuzmanovic N."/>
            <person name="diCenzo G.C."/>
            <person name="Bunk B."/>
            <person name="Sproeer C."/>
            <person name="Fruehling A."/>
            <person name="Neumann-Schaal M."/>
            <person name="Overmann J."/>
            <person name="Smalla K."/>
        </authorList>
    </citation>
    <scope>NUCLEOTIDE SEQUENCE [LARGE SCALE GENOMIC DNA]</scope>
    <source>
        <strain evidence="2">1078</strain>
        <plasmid evidence="2">pRt1078</plasmid>
    </source>
</reference>
<accession>A0AAF1KNG3</accession>
<evidence type="ECO:0000313" key="2">
    <source>
        <dbReference type="Proteomes" id="UP000249499"/>
    </source>
</evidence>
<name>A0AAF1KNG3_9HYPH</name>
<gene>
    <name evidence="1" type="ORF">PR017_19595</name>
</gene>
<geneLocation type="plasmid" evidence="1 2">
    <name>pRt1078</name>
</geneLocation>
<dbReference type="RefSeq" id="WP_111219203.1">
    <property type="nucleotide sequence ID" value="NZ_CP117256.1"/>
</dbReference>